<proteinExistence type="predicted"/>
<keyword evidence="3" id="KW-1185">Reference proteome</keyword>
<reference evidence="3" key="1">
    <citation type="submission" date="2016-10" db="EMBL/GenBank/DDBJ databases">
        <authorList>
            <person name="Varghese N."/>
            <person name="Submissions S."/>
        </authorList>
    </citation>
    <scope>NUCLEOTIDE SEQUENCE [LARGE SCALE GENOMIC DNA]</scope>
    <source>
        <strain evidence="3">CGMCC 1.8895</strain>
    </source>
</reference>
<name>A0A1G9FUQ7_9BACL</name>
<feature type="transmembrane region" description="Helical" evidence="1">
    <location>
        <begin position="86"/>
        <end position="110"/>
    </location>
</feature>
<evidence type="ECO:0000256" key="1">
    <source>
        <dbReference type="SAM" id="Phobius"/>
    </source>
</evidence>
<feature type="transmembrane region" description="Helical" evidence="1">
    <location>
        <begin position="130"/>
        <end position="149"/>
    </location>
</feature>
<dbReference type="Proteomes" id="UP000199008">
    <property type="component" value="Unassembled WGS sequence"/>
</dbReference>
<dbReference type="STRING" id="576118.SAMN05216216_11410"/>
<keyword evidence="1" id="KW-0472">Membrane</keyword>
<keyword evidence="1" id="KW-0812">Transmembrane</keyword>
<feature type="transmembrane region" description="Helical" evidence="1">
    <location>
        <begin position="45"/>
        <end position="65"/>
    </location>
</feature>
<organism evidence="2 3">
    <name type="scientific">Lacicoccus qingdaonensis</name>
    <dbReference type="NCBI Taxonomy" id="576118"/>
    <lineage>
        <taxon>Bacteria</taxon>
        <taxon>Bacillati</taxon>
        <taxon>Bacillota</taxon>
        <taxon>Bacilli</taxon>
        <taxon>Bacillales</taxon>
        <taxon>Salinicoccaceae</taxon>
        <taxon>Lacicoccus</taxon>
    </lineage>
</organism>
<evidence type="ECO:0000313" key="2">
    <source>
        <dbReference type="EMBL" id="SDK92072.1"/>
    </source>
</evidence>
<dbReference type="EMBL" id="FNFY01000014">
    <property type="protein sequence ID" value="SDK92072.1"/>
    <property type="molecule type" value="Genomic_DNA"/>
</dbReference>
<accession>A0A1G9FUQ7</accession>
<keyword evidence="1" id="KW-1133">Transmembrane helix</keyword>
<feature type="transmembrane region" description="Helical" evidence="1">
    <location>
        <begin position="20"/>
        <end position="39"/>
    </location>
</feature>
<dbReference type="RefSeq" id="WP_092986549.1">
    <property type="nucleotide sequence ID" value="NZ_FNFY01000014.1"/>
</dbReference>
<gene>
    <name evidence="2" type="ORF">SAMN05216216_11410</name>
</gene>
<dbReference type="OrthoDB" id="2417711at2"/>
<evidence type="ECO:0000313" key="3">
    <source>
        <dbReference type="Proteomes" id="UP000199008"/>
    </source>
</evidence>
<protein>
    <submittedName>
        <fullName evidence="2">Uncharacterized protein</fullName>
    </submittedName>
</protein>
<feature type="transmembrane region" description="Helical" evidence="1">
    <location>
        <begin position="194"/>
        <end position="214"/>
    </location>
</feature>
<dbReference type="AlphaFoldDB" id="A0A1G9FUQ7"/>
<feature type="transmembrane region" description="Helical" evidence="1">
    <location>
        <begin position="161"/>
        <end position="179"/>
    </location>
</feature>
<sequence>MHSLKGSLKIVSKEMGVTLYINIALTIALFALYLFISFRADPGEYLGVIFGPFYVIFLVYPFIFFKSYNFILALGGTRKQFIVSSFISTLAFLILCTIILNVLHLISGMTFQNGHVFHMAGILNDPNPAMYFWIDFLWLIILSGIGMFAQVINFNLGTIRTLTLAAVLILAAVTAYFFLDITPLFEFIIMDHLLFVHILALASLILLVLSAFMMKNAPLERGDRKLFTASATN</sequence>